<dbReference type="Pfam" id="PF09678">
    <property type="entry name" value="Caa3_CtaG"/>
    <property type="match status" value="1"/>
</dbReference>
<dbReference type="GO" id="GO:0005886">
    <property type="term" value="C:plasma membrane"/>
    <property type="evidence" value="ECO:0007669"/>
    <property type="project" value="UniProtKB-SubCell"/>
</dbReference>
<feature type="transmembrane region" description="Helical" evidence="7">
    <location>
        <begin position="49"/>
        <end position="67"/>
    </location>
</feature>
<evidence type="ECO:0000313" key="8">
    <source>
        <dbReference type="EMBL" id="CAB4943110.1"/>
    </source>
</evidence>
<evidence type="ECO:0000256" key="2">
    <source>
        <dbReference type="ARBA" id="ARBA00022475"/>
    </source>
</evidence>
<feature type="transmembrane region" description="Helical" evidence="7">
    <location>
        <begin position="188"/>
        <end position="207"/>
    </location>
</feature>
<dbReference type="AlphaFoldDB" id="A0A6J7JI16"/>
<evidence type="ECO:0000256" key="5">
    <source>
        <dbReference type="ARBA" id="ARBA00023136"/>
    </source>
</evidence>
<evidence type="ECO:0000256" key="4">
    <source>
        <dbReference type="ARBA" id="ARBA00022989"/>
    </source>
</evidence>
<dbReference type="EMBL" id="CAFBMX010000012">
    <property type="protein sequence ID" value="CAB4943110.1"/>
    <property type="molecule type" value="Genomic_DNA"/>
</dbReference>
<evidence type="ECO:0000256" key="3">
    <source>
        <dbReference type="ARBA" id="ARBA00022692"/>
    </source>
</evidence>
<protein>
    <submittedName>
        <fullName evidence="8">Unannotated protein</fullName>
    </submittedName>
</protein>
<comment type="subcellular location">
    <subcellularLocation>
        <location evidence="1">Cell membrane</location>
        <topology evidence="1">Multi-pass membrane protein</topology>
    </subcellularLocation>
</comment>
<dbReference type="InterPro" id="IPR019108">
    <property type="entry name" value="Caa3_assmbl_CtaG-rel"/>
</dbReference>
<keyword evidence="3 7" id="KW-0812">Transmembrane</keyword>
<organism evidence="8">
    <name type="scientific">freshwater metagenome</name>
    <dbReference type="NCBI Taxonomy" id="449393"/>
    <lineage>
        <taxon>unclassified sequences</taxon>
        <taxon>metagenomes</taxon>
        <taxon>ecological metagenomes</taxon>
    </lineage>
</organism>
<name>A0A6J7JI16_9ZZZZ</name>
<gene>
    <name evidence="8" type="ORF">UFOPK3674_01945</name>
</gene>
<sequence length="298" mass="33332">MTLAVAADVSWTFDPGPLLLTAILAWLYLPRWVRVRREHGATAAPVWRLCSYVLGLLTLLAALISPIDVLGEQSFTFHMAQHLLLLDVAPILLIVGLTKIILRPATRRLMNLERALGPLMHPAVAVALYIVAMWVWHIPVLYDAAVEHSLVHVLEHICFLSLGFLYWWQLLSPIRSRFHTSAMGPISYMLATKFGVGILGLGLTFATEALYPVYEQREQIFGFTADSDQQLGGELMVLEQMLIMGIALAFLLFRALDESEREQQRRERLEDRAEALAGAEGAPAPDTSAPERVRRRTG</sequence>
<feature type="transmembrane region" description="Helical" evidence="7">
    <location>
        <begin position="150"/>
        <end position="168"/>
    </location>
</feature>
<feature type="transmembrane region" description="Helical" evidence="7">
    <location>
        <begin position="79"/>
        <end position="98"/>
    </location>
</feature>
<keyword evidence="5 7" id="KW-0472">Membrane</keyword>
<evidence type="ECO:0000256" key="1">
    <source>
        <dbReference type="ARBA" id="ARBA00004651"/>
    </source>
</evidence>
<reference evidence="8" key="1">
    <citation type="submission" date="2020-05" db="EMBL/GenBank/DDBJ databases">
        <authorList>
            <person name="Chiriac C."/>
            <person name="Salcher M."/>
            <person name="Ghai R."/>
            <person name="Kavagutti S V."/>
        </authorList>
    </citation>
    <scope>NUCLEOTIDE SEQUENCE</scope>
</reference>
<keyword evidence="4 7" id="KW-1133">Transmembrane helix</keyword>
<feature type="transmembrane region" description="Helical" evidence="7">
    <location>
        <begin position="12"/>
        <end position="29"/>
    </location>
</feature>
<feature type="transmembrane region" description="Helical" evidence="7">
    <location>
        <begin position="237"/>
        <end position="256"/>
    </location>
</feature>
<feature type="compositionally biased region" description="Basic and acidic residues" evidence="6">
    <location>
        <begin position="263"/>
        <end position="274"/>
    </location>
</feature>
<keyword evidence="2" id="KW-1003">Cell membrane</keyword>
<proteinExistence type="predicted"/>
<feature type="transmembrane region" description="Helical" evidence="7">
    <location>
        <begin position="119"/>
        <end position="138"/>
    </location>
</feature>
<evidence type="ECO:0000256" key="6">
    <source>
        <dbReference type="SAM" id="MobiDB-lite"/>
    </source>
</evidence>
<evidence type="ECO:0000256" key="7">
    <source>
        <dbReference type="SAM" id="Phobius"/>
    </source>
</evidence>
<feature type="region of interest" description="Disordered" evidence="6">
    <location>
        <begin position="263"/>
        <end position="298"/>
    </location>
</feature>
<accession>A0A6J7JI16</accession>
<feature type="compositionally biased region" description="Low complexity" evidence="6">
    <location>
        <begin position="275"/>
        <end position="286"/>
    </location>
</feature>